<keyword evidence="1" id="KW-1133">Transmembrane helix</keyword>
<evidence type="ECO:0000256" key="1">
    <source>
        <dbReference type="SAM" id="Phobius"/>
    </source>
</evidence>
<feature type="transmembrane region" description="Helical" evidence="1">
    <location>
        <begin position="39"/>
        <end position="59"/>
    </location>
</feature>
<feature type="transmembrane region" description="Helical" evidence="1">
    <location>
        <begin position="147"/>
        <end position="167"/>
    </location>
</feature>
<dbReference type="AlphaFoldDB" id="X1FKF9"/>
<evidence type="ECO:0008006" key="3">
    <source>
        <dbReference type="Google" id="ProtNLM"/>
    </source>
</evidence>
<sequence length="196" mass="21958">MALKYFLSGFFVKIIAGFDDTMTRIPILAIITRTKLGKFAFVIGAFLAIILAIILSFLFGSVIKAIPYSNYISAGLIFLIAMSIYFDWFVQKPKKRVERSLVHLKPISKKRFIKLIIVGFFTAFATIIDDIFVYSGLFLGKLVNAPFVITGILSATILQLGAVFYFSHKLMKMKYKKEITVIGLIILAGLIALKIL</sequence>
<keyword evidence="1" id="KW-0472">Membrane</keyword>
<name>X1FKF9_9ZZZZ</name>
<feature type="transmembrane region" description="Helical" evidence="1">
    <location>
        <begin position="111"/>
        <end position="135"/>
    </location>
</feature>
<keyword evidence="1" id="KW-0812">Transmembrane</keyword>
<evidence type="ECO:0000313" key="2">
    <source>
        <dbReference type="EMBL" id="GAH32980.1"/>
    </source>
</evidence>
<reference evidence="2" key="1">
    <citation type="journal article" date="2014" name="Front. Microbiol.">
        <title>High frequency of phylogenetically diverse reductive dehalogenase-homologous genes in deep subseafloor sedimentary metagenomes.</title>
        <authorList>
            <person name="Kawai M."/>
            <person name="Futagami T."/>
            <person name="Toyoda A."/>
            <person name="Takaki Y."/>
            <person name="Nishi S."/>
            <person name="Hori S."/>
            <person name="Arai W."/>
            <person name="Tsubouchi T."/>
            <person name="Morono Y."/>
            <person name="Uchiyama I."/>
            <person name="Ito T."/>
            <person name="Fujiyama A."/>
            <person name="Inagaki F."/>
            <person name="Takami H."/>
        </authorList>
    </citation>
    <scope>NUCLEOTIDE SEQUENCE</scope>
    <source>
        <strain evidence="2">Expedition CK06-06</strain>
    </source>
</reference>
<protein>
    <recommendedName>
        <fullName evidence="3">GDT1 family protein</fullName>
    </recommendedName>
</protein>
<accession>X1FKF9</accession>
<comment type="caution">
    <text evidence="2">The sequence shown here is derived from an EMBL/GenBank/DDBJ whole genome shotgun (WGS) entry which is preliminary data.</text>
</comment>
<dbReference type="EMBL" id="BARU01007806">
    <property type="protein sequence ID" value="GAH32980.1"/>
    <property type="molecule type" value="Genomic_DNA"/>
</dbReference>
<proteinExistence type="predicted"/>
<feature type="transmembrane region" description="Helical" evidence="1">
    <location>
        <begin position="179"/>
        <end position="195"/>
    </location>
</feature>
<feature type="transmembrane region" description="Helical" evidence="1">
    <location>
        <begin position="71"/>
        <end position="90"/>
    </location>
</feature>
<gene>
    <name evidence="2" type="ORF">S03H2_15361</name>
</gene>
<organism evidence="2">
    <name type="scientific">marine sediment metagenome</name>
    <dbReference type="NCBI Taxonomy" id="412755"/>
    <lineage>
        <taxon>unclassified sequences</taxon>
        <taxon>metagenomes</taxon>
        <taxon>ecological metagenomes</taxon>
    </lineage>
</organism>